<dbReference type="GeneID" id="66162805"/>
<dbReference type="Proteomes" id="UP000825123">
    <property type="component" value="Chromosome"/>
</dbReference>
<protein>
    <submittedName>
        <fullName evidence="1">Uncharacterized protein</fullName>
    </submittedName>
</protein>
<keyword evidence="2" id="KW-1185">Reference proteome</keyword>
<sequence>MRAKYLLPHRRNTKNRLNLGQAEFRPTEDDARRGPRLNTKADLIESKDEPSGRVTLRGLHLP</sequence>
<evidence type="ECO:0000313" key="1">
    <source>
        <dbReference type="EMBL" id="BCU69765.1"/>
    </source>
</evidence>
<dbReference type="RefSeq" id="WP_221289772.1">
    <property type="nucleotide sequence ID" value="NZ_AP024597.1"/>
</dbReference>
<gene>
    <name evidence="1" type="ORF">KN1_10620</name>
</gene>
<reference evidence="1 2" key="1">
    <citation type="submission" date="2021-04" db="EMBL/GenBank/DDBJ databases">
        <title>Complete genome sequence of Stygiolobus sp. KN-1.</title>
        <authorList>
            <person name="Nakamura K."/>
            <person name="Sakai H."/>
            <person name="Kurosawa N."/>
        </authorList>
    </citation>
    <scope>NUCLEOTIDE SEQUENCE [LARGE SCALE GENOMIC DNA]</scope>
    <source>
        <strain evidence="1 2">KN-1</strain>
    </source>
</reference>
<name>A0A8D5ZIW8_9CREN</name>
<dbReference type="AlphaFoldDB" id="A0A8D5ZIW8"/>
<proteinExistence type="predicted"/>
<organism evidence="1 2">
    <name type="scientific">Stygiolobus caldivivus</name>
    <dbReference type="NCBI Taxonomy" id="2824673"/>
    <lineage>
        <taxon>Archaea</taxon>
        <taxon>Thermoproteota</taxon>
        <taxon>Thermoprotei</taxon>
        <taxon>Sulfolobales</taxon>
        <taxon>Sulfolobaceae</taxon>
        <taxon>Stygiolobus</taxon>
    </lineage>
</organism>
<dbReference type="EMBL" id="AP024597">
    <property type="protein sequence ID" value="BCU69765.1"/>
    <property type="molecule type" value="Genomic_DNA"/>
</dbReference>
<dbReference type="KEGG" id="csty:KN1_10620"/>
<evidence type="ECO:0000313" key="2">
    <source>
        <dbReference type="Proteomes" id="UP000825123"/>
    </source>
</evidence>
<accession>A0A8D5ZIW8</accession>